<evidence type="ECO:0000256" key="1">
    <source>
        <dbReference type="ARBA" id="ARBA00004323"/>
    </source>
</evidence>
<dbReference type="SUPFAM" id="SSF53448">
    <property type="entry name" value="Nucleotide-diphospho-sugar transferases"/>
    <property type="match status" value="2"/>
</dbReference>
<dbReference type="Pfam" id="PF01501">
    <property type="entry name" value="Glyco_transf_8"/>
    <property type="match status" value="1"/>
</dbReference>
<keyword evidence="15" id="KW-1185">Reference proteome</keyword>
<comment type="subcellular location">
    <subcellularLocation>
        <location evidence="1">Golgi apparatus membrane</location>
        <topology evidence="1">Single-pass type II membrane protein</topology>
    </subcellularLocation>
</comment>
<evidence type="ECO:0000256" key="4">
    <source>
        <dbReference type="ARBA" id="ARBA00022989"/>
    </source>
</evidence>
<dbReference type="PANTHER" id="PTHR12270:SF25">
    <property type="entry name" value="GLYCOSYLTRANSFERASE-LIKE PROTEIN LARGE"/>
    <property type="match status" value="1"/>
</dbReference>
<keyword evidence="5" id="KW-0333">Golgi apparatus</keyword>
<keyword evidence="2 13" id="KW-0812">Transmembrane</keyword>
<protein>
    <submittedName>
        <fullName evidence="14">Uncharacterized protein</fullName>
    </submittedName>
</protein>
<dbReference type="InterPro" id="IPR029044">
    <property type="entry name" value="Nucleotide-diphossugar_trans"/>
</dbReference>
<evidence type="ECO:0000256" key="12">
    <source>
        <dbReference type="ARBA" id="ARBA00049472"/>
    </source>
</evidence>
<keyword evidence="6 13" id="KW-0472">Membrane</keyword>
<sequence length="683" mass="79425">MGKTIRLKLPSLLVIIASAFFLLLYWYQRGVTNGNETLNQIGSHNDEIRKDNMLFKASGTRLSNEVTCNTIHICIVCVGSDAIREVITLMKSLLFYRKRPLHVHFIVNDTSKLVLSHLFRTWDISDFTVSFYFMDNYVKKVSWIPNTHYSGIFGLIKLLIPSILPSYVIKVIALDTDLLFVADISELWDFFDTFTDSNSIGLVENQSEWYLRKMWKNYAPWPAIGQGFNTGVMLLDCKKLRLTDWSSRWETLTRQTLISMPSVQLADQDVINSCLKSHPTMVKIVPCFWNFQLCEHMKKEFCYSQHHHEIKAIHWNSESRSKYTLVTNMNIMYQTFKEMNGALLRSPSSCNKQISTDDDENDELTQVDPCSEFVNSATRLHRTHLYFLPFDYSPEENDVSIVVQLSVDRFTMLEKLCEFWSGPISVALFISDADTERIHNLIKLSTSLNKRKNVAYHLVYQNTIDEIYPINLLRNIALNHAVTDYVLLYDVDFVPMPGLYEYIVSHLESIGNSDKTALIIPAYESLWYKFEMPHTKSELLEQVNKGMITTFRSYLWPQGHAATNFSFWRSAQKPYKVNWEPDFEPYVVVRKAECPSYDDRFIGFGWNKVSHIIELDAAGFTFNVMPFGFMIHLPHSPSIDLVKYRSQLSYRKCIELAKLDFLDYLRQKYGDISSKYVDIYKSS</sequence>
<dbReference type="InterPro" id="IPR002495">
    <property type="entry name" value="Glyco_trans_8"/>
</dbReference>
<keyword evidence="7" id="KW-0325">Glycoprotein</keyword>
<evidence type="ECO:0000256" key="6">
    <source>
        <dbReference type="ARBA" id="ARBA00023136"/>
    </source>
</evidence>
<dbReference type="InterPro" id="IPR051292">
    <property type="entry name" value="Xyl/GlcA_transferase"/>
</dbReference>
<comment type="similarity">
    <text evidence="8">In the N-terminal section; belongs to the glycosyltransferase 8 family.</text>
</comment>
<evidence type="ECO:0000256" key="13">
    <source>
        <dbReference type="SAM" id="Phobius"/>
    </source>
</evidence>
<accession>A0ABP0G2V7</accession>
<comment type="catalytic activity">
    <reaction evidence="10">
        <text>3-O-{beta-D-GlcA-(1-&gt;[3)-alpha-D-Xyl-(1-&gt;3)-beta-D-GlcA-(1-&gt;](n)-4)-beta-D-Xyl-(1-&gt;4)-Rib-ol-P-Rib-ol-P-3-beta-D-GalNAc-(1-&gt;3)-beta-D-GlcNAc-(1-&gt;4)-O-6-P-alpha-D-Man}-L-Thr-[protein] + UDP-alpha-D-xylose = 3-O-{(1-&gt;[3)-alpha-D-Xyl-(1-&gt;3)-beta-D-GlcA-(1-&gt;](n+1)-4)-beta-D-Xyl-(1-&gt;4)-Rib-ol-P-Rib-ol-P-3-beta-D-GalNAc-(1-&gt;3)-beta-D-GlcNAc-(1-&gt;4)-O-6-P-alpha-D-Man}-L-Thr-[protein] + UDP + H(+)</text>
        <dbReference type="Rhea" id="RHEA:68368"/>
        <dbReference type="Rhea" id="RHEA-COMP:17485"/>
        <dbReference type="Rhea" id="RHEA-COMP:17486"/>
        <dbReference type="ChEBI" id="CHEBI:15378"/>
        <dbReference type="ChEBI" id="CHEBI:57632"/>
        <dbReference type="ChEBI" id="CHEBI:58223"/>
        <dbReference type="ChEBI" id="CHEBI:177354"/>
        <dbReference type="ChEBI" id="CHEBI:177355"/>
    </reaction>
    <physiologicalReaction direction="left-to-right" evidence="10">
        <dbReference type="Rhea" id="RHEA:68369"/>
    </physiologicalReaction>
</comment>
<evidence type="ECO:0000256" key="3">
    <source>
        <dbReference type="ARBA" id="ARBA00022968"/>
    </source>
</evidence>
<evidence type="ECO:0000256" key="5">
    <source>
        <dbReference type="ARBA" id="ARBA00023034"/>
    </source>
</evidence>
<gene>
    <name evidence="14" type="ORF">CVLEPA_LOCUS16359</name>
</gene>
<reference evidence="14 15" key="1">
    <citation type="submission" date="2024-02" db="EMBL/GenBank/DDBJ databases">
        <authorList>
            <person name="Daric V."/>
            <person name="Darras S."/>
        </authorList>
    </citation>
    <scope>NUCLEOTIDE SEQUENCE [LARGE SCALE GENOMIC DNA]</scope>
</reference>
<dbReference type="Gene3D" id="3.90.550.10">
    <property type="entry name" value="Spore Coat Polysaccharide Biosynthesis Protein SpsA, Chain A"/>
    <property type="match status" value="1"/>
</dbReference>
<name>A0ABP0G2V7_CLALP</name>
<proteinExistence type="inferred from homology"/>
<evidence type="ECO:0000313" key="14">
    <source>
        <dbReference type="EMBL" id="CAK8685218.1"/>
    </source>
</evidence>
<keyword evidence="3" id="KW-0735">Signal-anchor</keyword>
<organism evidence="14 15">
    <name type="scientific">Clavelina lepadiformis</name>
    <name type="common">Light-bulb sea squirt</name>
    <name type="synonym">Ascidia lepadiformis</name>
    <dbReference type="NCBI Taxonomy" id="159417"/>
    <lineage>
        <taxon>Eukaryota</taxon>
        <taxon>Metazoa</taxon>
        <taxon>Chordata</taxon>
        <taxon>Tunicata</taxon>
        <taxon>Ascidiacea</taxon>
        <taxon>Aplousobranchia</taxon>
        <taxon>Clavelinidae</taxon>
        <taxon>Clavelina</taxon>
    </lineage>
</organism>
<dbReference type="Pfam" id="PF13896">
    <property type="entry name" value="Glyco_transf_49"/>
    <property type="match status" value="2"/>
</dbReference>
<evidence type="ECO:0000256" key="11">
    <source>
        <dbReference type="ARBA" id="ARBA00049259"/>
    </source>
</evidence>
<evidence type="ECO:0000256" key="2">
    <source>
        <dbReference type="ARBA" id="ARBA00022692"/>
    </source>
</evidence>
<comment type="similarity">
    <text evidence="9">In the C-terminal section; belongs to the glycosyltransferase 49 family.</text>
</comment>
<evidence type="ECO:0000256" key="9">
    <source>
        <dbReference type="ARBA" id="ARBA00038468"/>
    </source>
</evidence>
<comment type="catalytic activity">
    <reaction evidence="11">
        <text>3-O-{(1-&gt;[3)-alpha-D-Xyl-(1-&gt;3)-beta-D-GlcA-(1-&gt;](n)-4)-beta-D-Xyl-(1-&gt;4)-Rib-ol-P-Rib-ol-P-3-beta-D-GalNAc-(1-&gt;3)-beta-D-GlcNAc-(1-&gt;4)-O-6-P-alpha-D-Man}-L-Thr-[protein] + UDP-alpha-D-glucuronate = 3-O-{beta-D-GlcA-(1-&gt;[3)-alpha-D-Xyl-(1-&gt;3)-beta-D-GlcA-(1-&gt;](n)-4)-beta-D-Xyl-(1-&gt;4)-Rib-ol-P-Rib-ol-P-3-beta-D-GalNAc-(1-&gt;3)-beta-D-GlcNAc-(1-&gt;4)-O-6-P-alpha-D-Man}-L-Thr-[protein] + UDP + H(+)</text>
        <dbReference type="Rhea" id="RHEA:67924"/>
        <dbReference type="Rhea" id="RHEA-COMP:17484"/>
        <dbReference type="Rhea" id="RHEA-COMP:17486"/>
        <dbReference type="ChEBI" id="CHEBI:15378"/>
        <dbReference type="ChEBI" id="CHEBI:58052"/>
        <dbReference type="ChEBI" id="CHEBI:58223"/>
        <dbReference type="ChEBI" id="CHEBI:177354"/>
        <dbReference type="ChEBI" id="CHEBI:177355"/>
    </reaction>
    <physiologicalReaction direction="left-to-right" evidence="11">
        <dbReference type="Rhea" id="RHEA:67925"/>
    </physiologicalReaction>
</comment>
<comment type="catalytic activity">
    <reaction evidence="12">
        <text>3-O-[beta-D-GlcA-(1-&gt;3)-beta-D-Xyl-(1-&gt;4)-Rib-ol-P-Rib-ol-P-3-beta-D-GalNAc-(1-&gt;3)-beta-D-GlcNAc-(1-&gt;4)-(O-6-P-alpha-D-Man)]-Thr-[protein] + UDP-alpha-D-xylose = 3-O-[alpha-D-Xyl-(1-&gt;3)-beta-D-GlcA-(1-&gt;4)-beta-D-Xyl-(1-&gt;4)-Rib-ol-P-Rib-ol-P-3-beta-D-GalNAc-(1-&gt;3)-beta-D-GlcNAc-(1-&gt;4)-(O-6-P-alpha-D-Man)]-Thr-[protein] + UDP + H(+)</text>
        <dbReference type="Rhea" id="RHEA:57336"/>
        <dbReference type="Rhea" id="RHEA-COMP:17482"/>
        <dbReference type="Rhea" id="RHEA-COMP:17483"/>
        <dbReference type="ChEBI" id="CHEBI:15378"/>
        <dbReference type="ChEBI" id="CHEBI:57632"/>
        <dbReference type="ChEBI" id="CHEBI:58223"/>
        <dbReference type="ChEBI" id="CHEBI:177336"/>
        <dbReference type="ChEBI" id="CHEBI:177352"/>
    </reaction>
    <physiologicalReaction direction="left-to-right" evidence="12">
        <dbReference type="Rhea" id="RHEA:57337"/>
    </physiologicalReaction>
</comment>
<dbReference type="Proteomes" id="UP001642483">
    <property type="component" value="Unassembled WGS sequence"/>
</dbReference>
<dbReference type="EMBL" id="CAWYQH010000099">
    <property type="protein sequence ID" value="CAK8685218.1"/>
    <property type="molecule type" value="Genomic_DNA"/>
</dbReference>
<evidence type="ECO:0000256" key="7">
    <source>
        <dbReference type="ARBA" id="ARBA00023180"/>
    </source>
</evidence>
<feature type="transmembrane region" description="Helical" evidence="13">
    <location>
        <begin position="7"/>
        <end position="27"/>
    </location>
</feature>
<evidence type="ECO:0000313" key="15">
    <source>
        <dbReference type="Proteomes" id="UP001642483"/>
    </source>
</evidence>
<keyword evidence="4 13" id="KW-1133">Transmembrane helix</keyword>
<comment type="caution">
    <text evidence="14">The sequence shown here is derived from an EMBL/GenBank/DDBJ whole genome shotgun (WGS) entry which is preliminary data.</text>
</comment>
<dbReference type="PANTHER" id="PTHR12270">
    <property type="entry name" value="GLYCOSYLTRANSFERASE-RELATED"/>
    <property type="match status" value="1"/>
</dbReference>
<evidence type="ECO:0000256" key="10">
    <source>
        <dbReference type="ARBA" id="ARBA00048091"/>
    </source>
</evidence>
<evidence type="ECO:0000256" key="8">
    <source>
        <dbReference type="ARBA" id="ARBA00038461"/>
    </source>
</evidence>